<dbReference type="CDD" id="cd04301">
    <property type="entry name" value="NAT_SF"/>
    <property type="match status" value="1"/>
</dbReference>
<evidence type="ECO:0000313" key="2">
    <source>
        <dbReference type="EMBL" id="GAA2053069.1"/>
    </source>
</evidence>
<name>A0ABN2V8S6_9ACTN</name>
<evidence type="ECO:0000259" key="1">
    <source>
        <dbReference type="PROSITE" id="PS51186"/>
    </source>
</evidence>
<accession>A0ABN2V8S6</accession>
<dbReference type="PROSITE" id="PS51186">
    <property type="entry name" value="GNAT"/>
    <property type="match status" value="1"/>
</dbReference>
<dbReference type="InterPro" id="IPR016181">
    <property type="entry name" value="Acyl_CoA_acyltransferase"/>
</dbReference>
<dbReference type="EMBL" id="BAAAQN010000055">
    <property type="protein sequence ID" value="GAA2053069.1"/>
    <property type="molecule type" value="Genomic_DNA"/>
</dbReference>
<reference evidence="2 3" key="1">
    <citation type="journal article" date="2019" name="Int. J. Syst. Evol. Microbiol.">
        <title>The Global Catalogue of Microorganisms (GCM) 10K type strain sequencing project: providing services to taxonomists for standard genome sequencing and annotation.</title>
        <authorList>
            <consortium name="The Broad Institute Genomics Platform"/>
            <consortium name="The Broad Institute Genome Sequencing Center for Infectious Disease"/>
            <person name="Wu L."/>
            <person name="Ma J."/>
        </authorList>
    </citation>
    <scope>NUCLEOTIDE SEQUENCE [LARGE SCALE GENOMIC DNA]</scope>
    <source>
        <strain evidence="2 3">JCM 16014</strain>
    </source>
</reference>
<proteinExistence type="predicted"/>
<keyword evidence="3" id="KW-1185">Reference proteome</keyword>
<feature type="domain" description="N-acetyltransferase" evidence="1">
    <location>
        <begin position="133"/>
        <end position="264"/>
    </location>
</feature>
<dbReference type="SUPFAM" id="SSF55729">
    <property type="entry name" value="Acyl-CoA N-acyltransferases (Nat)"/>
    <property type="match status" value="1"/>
</dbReference>
<comment type="caution">
    <text evidence="2">The sequence shown here is derived from an EMBL/GenBank/DDBJ whole genome shotgun (WGS) entry which is preliminary data.</text>
</comment>
<protein>
    <recommendedName>
        <fullName evidence="1">N-acetyltransferase domain-containing protein</fullName>
    </recommendedName>
</protein>
<dbReference type="Gene3D" id="3.40.630.30">
    <property type="match status" value="1"/>
</dbReference>
<dbReference type="Proteomes" id="UP001500751">
    <property type="component" value="Unassembled WGS sequence"/>
</dbReference>
<gene>
    <name evidence="2" type="ORF">GCM10009839_71000</name>
</gene>
<dbReference type="Pfam" id="PF00583">
    <property type="entry name" value="Acetyltransf_1"/>
    <property type="match status" value="1"/>
</dbReference>
<sequence>MIDVDIAEIRRLESAEELFALAGGDYLLRTDASPEESLADQGVAWYAPDGTFAFGGSADGPGLVDWLTVIGTVDSANVMLRHALGDLARAPHGFSVPRGADLSGLEFSEPEEWDYMVFDPAWGLAIAAQPGEERVEELLPSPEADAEIGDFLKVANPAHSAKPGWDAIQTWGVVRGADGSLLACGAYCRRSGGNGYLASIGTHPDVRGQGLGAAVSAWLTRRSLDRGDGFCSLGHWYPNEPARRIYARLGYRTTHQMASGRLAG</sequence>
<dbReference type="InterPro" id="IPR000182">
    <property type="entry name" value="GNAT_dom"/>
</dbReference>
<organism evidence="2 3">
    <name type="scientific">Catenulispora yoronensis</name>
    <dbReference type="NCBI Taxonomy" id="450799"/>
    <lineage>
        <taxon>Bacteria</taxon>
        <taxon>Bacillati</taxon>
        <taxon>Actinomycetota</taxon>
        <taxon>Actinomycetes</taxon>
        <taxon>Catenulisporales</taxon>
        <taxon>Catenulisporaceae</taxon>
        <taxon>Catenulispora</taxon>
    </lineage>
</organism>
<evidence type="ECO:0000313" key="3">
    <source>
        <dbReference type="Proteomes" id="UP001500751"/>
    </source>
</evidence>